<keyword evidence="2" id="KW-1133">Transmembrane helix</keyword>
<reference evidence="5 6" key="1">
    <citation type="journal article" date="2022" name="bioRxiv">
        <title>Genomics of Preaxostyla Flagellates Illuminates Evolutionary Transitions and the Path Towards Mitochondrial Loss.</title>
        <authorList>
            <person name="Novak L.V.F."/>
            <person name="Treitli S.C."/>
            <person name="Pyrih J."/>
            <person name="Halakuc P."/>
            <person name="Pipaliya S.V."/>
            <person name="Vacek V."/>
            <person name="Brzon O."/>
            <person name="Soukal P."/>
            <person name="Eme L."/>
            <person name="Dacks J.B."/>
            <person name="Karnkowska A."/>
            <person name="Elias M."/>
            <person name="Hampl V."/>
        </authorList>
    </citation>
    <scope>NUCLEOTIDE SEQUENCE [LARGE SCALE GENOMIC DNA]</scope>
    <source>
        <strain evidence="5">NAU3</strain>
        <tissue evidence="5">Gut</tissue>
    </source>
</reference>
<keyword evidence="2" id="KW-0472">Membrane</keyword>
<evidence type="ECO:0000259" key="3">
    <source>
        <dbReference type="PROSITE" id="PS50054"/>
    </source>
</evidence>
<protein>
    <recommendedName>
        <fullName evidence="7">Protein-tyrosine-phosphatase</fullName>
    </recommendedName>
</protein>
<feature type="region of interest" description="Disordered" evidence="1">
    <location>
        <begin position="1"/>
        <end position="86"/>
    </location>
</feature>
<evidence type="ECO:0000313" key="6">
    <source>
        <dbReference type="Proteomes" id="UP001281761"/>
    </source>
</evidence>
<dbReference type="InterPro" id="IPR000387">
    <property type="entry name" value="Tyr_Pase_dom"/>
</dbReference>
<dbReference type="SMART" id="SM00195">
    <property type="entry name" value="DSPc"/>
    <property type="match status" value="1"/>
</dbReference>
<evidence type="ECO:0000256" key="2">
    <source>
        <dbReference type="SAM" id="Phobius"/>
    </source>
</evidence>
<feature type="compositionally biased region" description="Low complexity" evidence="1">
    <location>
        <begin position="14"/>
        <end position="34"/>
    </location>
</feature>
<evidence type="ECO:0008006" key="7">
    <source>
        <dbReference type="Google" id="ProtNLM"/>
    </source>
</evidence>
<dbReference type="PRINTS" id="PR01908">
    <property type="entry name" value="ADSPHPHTASE"/>
</dbReference>
<feature type="transmembrane region" description="Helical" evidence="2">
    <location>
        <begin position="960"/>
        <end position="982"/>
    </location>
</feature>
<name>A0ABQ9X2C9_9EUKA</name>
<feature type="compositionally biased region" description="Polar residues" evidence="1">
    <location>
        <begin position="633"/>
        <end position="643"/>
    </location>
</feature>
<feature type="compositionally biased region" description="Low complexity" evidence="1">
    <location>
        <begin position="41"/>
        <end position="59"/>
    </location>
</feature>
<dbReference type="SUPFAM" id="SSF55753">
    <property type="entry name" value="Actin depolymerizing proteins"/>
    <property type="match status" value="1"/>
</dbReference>
<comment type="caution">
    <text evidence="5">The sequence shown here is derived from an EMBL/GenBank/DDBJ whole genome shotgun (WGS) entry which is preliminary data.</text>
</comment>
<feature type="region of interest" description="Disordered" evidence="1">
    <location>
        <begin position="342"/>
        <end position="382"/>
    </location>
</feature>
<sequence length="1009" mass="115083">MSQMPRLSFPVDVSAEQSPRSSSGSESDQRSVQSSKDESSQSKTPSSSPPSQSLHSFSPMQSPTVDEPISSRQPIEPHAPLSTMLRPDLQLNMDKLDGGVSYEEDEQDRREQLMLYDGECSCIFPFLYLGSRTVASTFEILEQNSITHILNLSVKVFPNYFPDQFSYVAVPLNDDPNEDILSFLPYAVHLIETVRLKQGRVFTHCHLGVSRSAAIVIGYVMWYCSVGYEAAFEYVHGIREIVRPNFGFVAQLGEWEKRLSGYKEDSLIRMRPVQQNAVCALPTTILPPWTASSFDPRFSYILWCTDRIYIWHGRDSPNQLRKQTEQYGSSLLNLLMPSNTTLPMSIRPSNPQSAHLHSPIIDSDRSSEFEQPPPNKSPEDSDRILFEPQWSKPDGGLFGPSRVFIQQSPDEFLFWNAINKHQLENTDSETRRDGKDDFDPLKFDSHSIVPQAKFDQEVSSSLGESAWSAEPSVLASQRDSMSCLSDRVHERLFQMSSRGRTDRDRGTLTDRATRFDQLRRWYNTGSIPQTVETEQDIATVRSERDTGVTTSQPIVPPHRAQIPLTDRALPSHTGQIHPLINTRGLTTDSINDSWKVGQNAKPSPQIKFSLNLGNAVDPALDDHNSQAKKADGSMNNREVADSTSSFSETPIARLFEFPTFEELRQFDSQDLWNTKLFILVPMDEIIRSDTRTPRQDDENEQDEDPLRIYIWIGNEFEFSFTDDERDIIEEERSHVKVQHPRFDLTDRSAEPDQEMIQSVVDTTILFLSSMSLFGDEPVSVVPMIELDGDETNQFWDFFQNFETMQTEVSLGLMPLCPQTDVGNAFSLIAIVFYALALVVFIISVISPEQKIILTLKQWFTMMQICGHLMTGVVFFSDLFPRNEQLALCYCYYSAAYQWIRVLLFITALVCTTTGVMILLPCRNTTIKYLHLLVNTVHVVFLVINFLGTGCTGYYQQWITIHSTLAQFFMPFISFLAYFFMLIKVNFRVTKRTVVTKREVLIENEETRDV</sequence>
<dbReference type="PROSITE" id="PS50054">
    <property type="entry name" value="TYR_PHOSPHATASE_DUAL"/>
    <property type="match status" value="1"/>
</dbReference>
<feature type="domain" description="Tyrosine-protein phosphatase" evidence="3">
    <location>
        <begin position="119"/>
        <end position="261"/>
    </location>
</feature>
<dbReference type="SUPFAM" id="SSF52799">
    <property type="entry name" value="(Phosphotyrosine protein) phosphatases II"/>
    <property type="match status" value="1"/>
</dbReference>
<dbReference type="InterPro" id="IPR029006">
    <property type="entry name" value="ADF-H/Gelsolin-like_dom_sf"/>
</dbReference>
<keyword evidence="5" id="KW-0378">Hydrolase</keyword>
<dbReference type="InterPro" id="IPR020422">
    <property type="entry name" value="TYR_PHOSPHATASE_DUAL_dom"/>
</dbReference>
<dbReference type="Pfam" id="PF00782">
    <property type="entry name" value="DSPc"/>
    <property type="match status" value="1"/>
</dbReference>
<feature type="region of interest" description="Disordered" evidence="1">
    <location>
        <begin position="425"/>
        <end position="444"/>
    </location>
</feature>
<evidence type="ECO:0000259" key="4">
    <source>
        <dbReference type="PROSITE" id="PS50056"/>
    </source>
</evidence>
<feature type="transmembrane region" description="Helical" evidence="2">
    <location>
        <begin position="824"/>
        <end position="846"/>
    </location>
</feature>
<feature type="transmembrane region" description="Helical" evidence="2">
    <location>
        <begin position="898"/>
        <end position="919"/>
    </location>
</feature>
<keyword evidence="6" id="KW-1185">Reference proteome</keyword>
<dbReference type="Gene3D" id="3.40.20.10">
    <property type="entry name" value="Severin"/>
    <property type="match status" value="1"/>
</dbReference>
<dbReference type="InterPro" id="IPR000340">
    <property type="entry name" value="Dual-sp_phosphatase_cat-dom"/>
</dbReference>
<evidence type="ECO:0000313" key="5">
    <source>
        <dbReference type="EMBL" id="KAK2945932.1"/>
    </source>
</evidence>
<dbReference type="PROSITE" id="PS50056">
    <property type="entry name" value="TYR_PHOSPHATASE_2"/>
    <property type="match status" value="1"/>
</dbReference>
<feature type="transmembrane region" description="Helical" evidence="2">
    <location>
        <begin position="931"/>
        <end position="954"/>
    </location>
</feature>
<accession>A0ABQ9X2C9</accession>
<dbReference type="GO" id="GO:0016787">
    <property type="term" value="F:hydrolase activity"/>
    <property type="evidence" value="ECO:0007669"/>
    <property type="project" value="UniProtKB-KW"/>
</dbReference>
<feature type="region of interest" description="Disordered" evidence="1">
    <location>
        <begin position="624"/>
        <end position="643"/>
    </location>
</feature>
<dbReference type="PANTHER" id="PTHR46381:SF2">
    <property type="entry name" value="MAP KINASE PHOSPHATASE"/>
    <property type="match status" value="1"/>
</dbReference>
<feature type="transmembrane region" description="Helical" evidence="2">
    <location>
        <begin position="858"/>
        <end position="878"/>
    </location>
</feature>
<feature type="domain" description="Tyrosine specific protein phosphatases" evidence="4">
    <location>
        <begin position="181"/>
        <end position="239"/>
    </location>
</feature>
<keyword evidence="2" id="KW-0812">Transmembrane</keyword>
<dbReference type="CDD" id="cd14498">
    <property type="entry name" value="DSP"/>
    <property type="match status" value="1"/>
</dbReference>
<gene>
    <name evidence="5" type="ORF">BLNAU_19149</name>
</gene>
<dbReference type="Gene3D" id="3.90.190.10">
    <property type="entry name" value="Protein tyrosine phosphatase superfamily"/>
    <property type="match status" value="1"/>
</dbReference>
<proteinExistence type="predicted"/>
<feature type="compositionally biased region" description="Polar residues" evidence="1">
    <location>
        <begin position="342"/>
        <end position="355"/>
    </location>
</feature>
<organism evidence="5 6">
    <name type="scientific">Blattamonas nauphoetae</name>
    <dbReference type="NCBI Taxonomy" id="2049346"/>
    <lineage>
        <taxon>Eukaryota</taxon>
        <taxon>Metamonada</taxon>
        <taxon>Preaxostyla</taxon>
        <taxon>Oxymonadida</taxon>
        <taxon>Blattamonas</taxon>
    </lineage>
</organism>
<evidence type="ECO:0000256" key="1">
    <source>
        <dbReference type="SAM" id="MobiDB-lite"/>
    </source>
</evidence>
<dbReference type="EMBL" id="JARBJD010000243">
    <property type="protein sequence ID" value="KAK2945932.1"/>
    <property type="molecule type" value="Genomic_DNA"/>
</dbReference>
<dbReference type="Proteomes" id="UP001281761">
    <property type="component" value="Unassembled WGS sequence"/>
</dbReference>
<dbReference type="PANTHER" id="PTHR46381">
    <property type="entry name" value="MKPA PROTEIN"/>
    <property type="match status" value="1"/>
</dbReference>
<dbReference type="InterPro" id="IPR029021">
    <property type="entry name" value="Prot-tyrosine_phosphatase-like"/>
</dbReference>